<dbReference type="PANTHER" id="PTHR13403">
    <property type="entry name" value="SNURPORTIN1 RNUT1 PROTEIN RNA, U TRANSPORTER 1"/>
    <property type="match status" value="1"/>
</dbReference>
<dbReference type="EMBL" id="OU892289">
    <property type="protein sequence ID" value="CAG9763380.1"/>
    <property type="molecule type" value="Genomic_DNA"/>
</dbReference>
<gene>
    <name evidence="12" type="ORF">CEUTPL_LOCUS4045</name>
</gene>
<evidence type="ECO:0000256" key="4">
    <source>
        <dbReference type="ARBA" id="ARBA00007540"/>
    </source>
</evidence>
<evidence type="ECO:0000313" key="13">
    <source>
        <dbReference type="Proteomes" id="UP001152799"/>
    </source>
</evidence>
<protein>
    <recommendedName>
        <fullName evidence="5">Snurportin-1</fullName>
    </recommendedName>
</protein>
<dbReference type="GO" id="GO:0005634">
    <property type="term" value="C:nucleus"/>
    <property type="evidence" value="ECO:0007669"/>
    <property type="project" value="UniProtKB-SubCell"/>
</dbReference>
<dbReference type="GO" id="GO:0061015">
    <property type="term" value="P:snRNA import into nucleus"/>
    <property type="evidence" value="ECO:0007669"/>
    <property type="project" value="InterPro"/>
</dbReference>
<comment type="similarity">
    <text evidence="4">Belongs to the snurportin family.</text>
</comment>
<evidence type="ECO:0000256" key="9">
    <source>
        <dbReference type="ARBA" id="ARBA00023242"/>
    </source>
</evidence>
<keyword evidence="9" id="KW-0539">Nucleus</keyword>
<dbReference type="GO" id="GO:0003723">
    <property type="term" value="F:RNA binding"/>
    <property type="evidence" value="ECO:0007669"/>
    <property type="project" value="UniProtKB-KW"/>
</dbReference>
<dbReference type="InterPro" id="IPR017336">
    <property type="entry name" value="Snurportin-1"/>
</dbReference>
<evidence type="ECO:0000256" key="6">
    <source>
        <dbReference type="ARBA" id="ARBA00022448"/>
    </source>
</evidence>
<keyword evidence="6" id="KW-0813">Transport</keyword>
<evidence type="ECO:0000256" key="1">
    <source>
        <dbReference type="ARBA" id="ARBA00003975"/>
    </source>
</evidence>
<accession>A0A9N9MER7</accession>
<name>A0A9N9MER7_9CUCU</name>
<dbReference type="Proteomes" id="UP001152799">
    <property type="component" value="Chromosome 13"/>
</dbReference>
<dbReference type="InterPro" id="IPR047857">
    <property type="entry name" value="Snurportin1_C"/>
</dbReference>
<dbReference type="AlphaFoldDB" id="A0A9N9MER7"/>
<keyword evidence="13" id="KW-1185">Reference proteome</keyword>
<evidence type="ECO:0000256" key="2">
    <source>
        <dbReference type="ARBA" id="ARBA00004123"/>
    </source>
</evidence>
<dbReference type="PANTHER" id="PTHR13403:SF6">
    <property type="entry name" value="SNURPORTIN-1"/>
    <property type="match status" value="1"/>
</dbReference>
<evidence type="ECO:0000259" key="10">
    <source>
        <dbReference type="Pfam" id="PF11538"/>
    </source>
</evidence>
<proteinExistence type="inferred from homology"/>
<organism evidence="12 13">
    <name type="scientific">Ceutorhynchus assimilis</name>
    <name type="common">cabbage seed weevil</name>
    <dbReference type="NCBI Taxonomy" id="467358"/>
    <lineage>
        <taxon>Eukaryota</taxon>
        <taxon>Metazoa</taxon>
        <taxon>Ecdysozoa</taxon>
        <taxon>Arthropoda</taxon>
        <taxon>Hexapoda</taxon>
        <taxon>Insecta</taxon>
        <taxon>Pterygota</taxon>
        <taxon>Neoptera</taxon>
        <taxon>Endopterygota</taxon>
        <taxon>Coleoptera</taxon>
        <taxon>Polyphaga</taxon>
        <taxon>Cucujiformia</taxon>
        <taxon>Curculionidae</taxon>
        <taxon>Ceutorhynchinae</taxon>
        <taxon>Ceutorhynchus</taxon>
    </lineage>
</organism>
<comment type="subcellular location">
    <subcellularLocation>
        <location evidence="3">Cytoplasm</location>
    </subcellularLocation>
    <subcellularLocation>
        <location evidence="2">Nucleus</location>
    </subcellularLocation>
</comment>
<feature type="domain" description="Snurportin-1 N-terminal" evidence="10">
    <location>
        <begin position="28"/>
        <end position="58"/>
    </location>
</feature>
<dbReference type="SUPFAM" id="SSF56091">
    <property type="entry name" value="DNA ligase/mRNA capping enzyme, catalytic domain"/>
    <property type="match status" value="1"/>
</dbReference>
<feature type="domain" description="Snurportin-1 m3G cap-binding" evidence="11">
    <location>
        <begin position="92"/>
        <end position="263"/>
    </location>
</feature>
<evidence type="ECO:0000256" key="7">
    <source>
        <dbReference type="ARBA" id="ARBA00022490"/>
    </source>
</evidence>
<dbReference type="Gene3D" id="3.30.470.30">
    <property type="entry name" value="DNA ligase/mRNA capping enzyme"/>
    <property type="match status" value="1"/>
</dbReference>
<dbReference type="OrthoDB" id="10003593at2759"/>
<keyword evidence="7" id="KW-0963">Cytoplasm</keyword>
<keyword evidence="8" id="KW-0694">RNA-binding</keyword>
<dbReference type="CDD" id="cd09232">
    <property type="entry name" value="Snurportin-1_C"/>
    <property type="match status" value="1"/>
</dbReference>
<evidence type="ECO:0000256" key="3">
    <source>
        <dbReference type="ARBA" id="ARBA00004496"/>
    </source>
</evidence>
<dbReference type="InterPro" id="IPR024721">
    <property type="entry name" value="Snurportin-1_N"/>
</dbReference>
<evidence type="ECO:0000313" key="12">
    <source>
        <dbReference type="EMBL" id="CAG9763380.1"/>
    </source>
</evidence>
<dbReference type="Pfam" id="PF11538">
    <property type="entry name" value="Snurportin1"/>
    <property type="match status" value="1"/>
</dbReference>
<reference evidence="12" key="1">
    <citation type="submission" date="2022-01" db="EMBL/GenBank/DDBJ databases">
        <authorList>
            <person name="King R."/>
        </authorList>
    </citation>
    <scope>NUCLEOTIDE SEQUENCE</scope>
</reference>
<sequence>MSLETKNNDEPDEKFTSAFAHLYKTNGQTTSELSQQERREFLLKEQKEKRHSLVDRQRDLSELFSEEEDEVPVEDMEVDPQQKPKKKDKFFLMFSEWFTDVPIDLEDNWLVKLAPEGFRVLVIAKKFRTVVLNERGKVLTLKTHFPGGGLNKHHGLTVLDCIYNKSTQTIFVLDCLFWNTMSMLDSETTFRFYWLETQFNENSKLLQTSKPHKFQLIKFFPAEKSLIQQKVFEKSTSVLDTGIVFYHKELHYVFGQTPLLGWLYTYMLPEKLGIDVPEELLNKMPKDYKCLEQYLVTLEKRQELKRKSYKERRQAKSNLMET</sequence>
<comment type="function">
    <text evidence="1">Functions as an U snRNP-specific nuclear import adapter. Involved in the trimethylguanosine (m3G)-cap-dependent nuclear import of U snRNPs. Binds specifically to the terminal m3G-cap U snRNAs.</text>
</comment>
<dbReference type="GO" id="GO:0005737">
    <property type="term" value="C:cytoplasm"/>
    <property type="evidence" value="ECO:0007669"/>
    <property type="project" value="UniProtKB-SubCell"/>
</dbReference>
<evidence type="ECO:0000256" key="8">
    <source>
        <dbReference type="ARBA" id="ARBA00022884"/>
    </source>
</evidence>
<dbReference type="Pfam" id="PF21974">
    <property type="entry name" value="SPN1_m3Gcap_bd"/>
    <property type="match status" value="1"/>
</dbReference>
<evidence type="ECO:0000259" key="11">
    <source>
        <dbReference type="Pfam" id="PF21974"/>
    </source>
</evidence>
<evidence type="ECO:0000256" key="5">
    <source>
        <dbReference type="ARBA" id="ARBA00016034"/>
    </source>
</evidence>